<accession>A0A3B1DH06</accession>
<gene>
    <name evidence="2" type="ORF">MNBD_NITROSPIRAE02-666</name>
</gene>
<reference evidence="2" key="1">
    <citation type="submission" date="2018-06" db="EMBL/GenBank/DDBJ databases">
        <authorList>
            <person name="Zhirakovskaya E."/>
        </authorList>
    </citation>
    <scope>NUCLEOTIDE SEQUENCE</scope>
</reference>
<dbReference type="EMBL" id="UOGH01000190">
    <property type="protein sequence ID" value="VAX30995.1"/>
    <property type="molecule type" value="Genomic_DNA"/>
</dbReference>
<keyword evidence="1" id="KW-0175">Coiled coil</keyword>
<sequence length="86" mass="10298">MEKEEELMNNQEVLEILRKESNEFRHLEEEHRTLDAKLSALEGKNFLTAEDELEIKAMKKQKLIRKDRMAKMIREFKKPEIINRGG</sequence>
<dbReference type="Pfam" id="PF04325">
    <property type="entry name" value="DUF465"/>
    <property type="match status" value="1"/>
</dbReference>
<dbReference type="Gene3D" id="6.10.280.50">
    <property type="match status" value="1"/>
</dbReference>
<feature type="coiled-coil region" evidence="1">
    <location>
        <begin position="10"/>
        <end position="44"/>
    </location>
</feature>
<protein>
    <recommendedName>
        <fullName evidence="3">DUF465 domain-containing protein</fullName>
    </recommendedName>
</protein>
<dbReference type="AlphaFoldDB" id="A0A3B1DH06"/>
<dbReference type="InterPro" id="IPR007420">
    <property type="entry name" value="DUF465"/>
</dbReference>
<name>A0A3B1DH06_9ZZZZ</name>
<organism evidence="2">
    <name type="scientific">hydrothermal vent metagenome</name>
    <dbReference type="NCBI Taxonomy" id="652676"/>
    <lineage>
        <taxon>unclassified sequences</taxon>
        <taxon>metagenomes</taxon>
        <taxon>ecological metagenomes</taxon>
    </lineage>
</organism>
<evidence type="ECO:0000256" key="1">
    <source>
        <dbReference type="SAM" id="Coils"/>
    </source>
</evidence>
<dbReference type="InterPro" id="IPR038444">
    <property type="entry name" value="DUF465_sf"/>
</dbReference>
<evidence type="ECO:0000313" key="2">
    <source>
        <dbReference type="EMBL" id="VAX30995.1"/>
    </source>
</evidence>
<evidence type="ECO:0008006" key="3">
    <source>
        <dbReference type="Google" id="ProtNLM"/>
    </source>
</evidence>
<proteinExistence type="predicted"/>